<evidence type="ECO:0000313" key="2">
    <source>
        <dbReference type="Proteomes" id="UP000663880"/>
    </source>
</evidence>
<dbReference type="Proteomes" id="UP000663880">
    <property type="component" value="Unassembled WGS sequence"/>
</dbReference>
<dbReference type="OrthoDB" id="2286242at2759"/>
<comment type="caution">
    <text evidence="1">The sequence shown here is derived from an EMBL/GenBank/DDBJ whole genome shotgun (WGS) entry which is preliminary data.</text>
</comment>
<evidence type="ECO:0008006" key="3">
    <source>
        <dbReference type="Google" id="ProtNLM"/>
    </source>
</evidence>
<proteinExistence type="predicted"/>
<gene>
    <name evidence="1" type="ORF">PMACD_LOCUS349</name>
</gene>
<organism evidence="1 2">
    <name type="scientific">Pieris macdunnoughi</name>
    <dbReference type="NCBI Taxonomy" id="345717"/>
    <lineage>
        <taxon>Eukaryota</taxon>
        <taxon>Metazoa</taxon>
        <taxon>Ecdysozoa</taxon>
        <taxon>Arthropoda</taxon>
        <taxon>Hexapoda</taxon>
        <taxon>Insecta</taxon>
        <taxon>Pterygota</taxon>
        <taxon>Neoptera</taxon>
        <taxon>Endopterygota</taxon>
        <taxon>Lepidoptera</taxon>
        <taxon>Glossata</taxon>
        <taxon>Ditrysia</taxon>
        <taxon>Papilionoidea</taxon>
        <taxon>Pieridae</taxon>
        <taxon>Pierinae</taxon>
        <taxon>Pieris</taxon>
    </lineage>
</organism>
<dbReference type="GO" id="GO:0071897">
    <property type="term" value="P:DNA biosynthetic process"/>
    <property type="evidence" value="ECO:0007669"/>
    <property type="project" value="UniProtKB-ARBA"/>
</dbReference>
<dbReference type="SUPFAM" id="SSF56672">
    <property type="entry name" value="DNA/RNA polymerases"/>
    <property type="match status" value="1"/>
</dbReference>
<dbReference type="EMBL" id="CAJOBZ010000001">
    <property type="protein sequence ID" value="CAF4745894.1"/>
    <property type="molecule type" value="Genomic_DNA"/>
</dbReference>
<dbReference type="AlphaFoldDB" id="A0A821L649"/>
<name>A0A821L649_9NEOP</name>
<reference evidence="1" key="1">
    <citation type="submission" date="2021-02" db="EMBL/GenBank/DDBJ databases">
        <authorList>
            <person name="Steward A R."/>
        </authorList>
    </citation>
    <scope>NUCLEOTIDE SEQUENCE</scope>
</reference>
<dbReference type="InterPro" id="IPR050951">
    <property type="entry name" value="Retrovirus_Pol_polyprotein"/>
</dbReference>
<dbReference type="InterPro" id="IPR043502">
    <property type="entry name" value="DNA/RNA_pol_sf"/>
</dbReference>
<accession>A0A821L649</accession>
<sequence length="139" mass="15527">MGQVPSTAAYILSFVIADFKCQSVIGLDACIHMNLINRVNSININRQYNDLFHGLGKLPGKYTISIDESVQPVLCSARKIPLGMRDKLLCELQRMMDLGVIRKVTHPTNWVNAIVLAPKKNGDIRLCLDPRPLNPACRQ</sequence>
<keyword evidence="2" id="KW-1185">Reference proteome</keyword>
<dbReference type="Gene3D" id="3.10.10.10">
    <property type="entry name" value="HIV Type 1 Reverse Transcriptase, subunit A, domain 1"/>
    <property type="match status" value="1"/>
</dbReference>
<evidence type="ECO:0000313" key="1">
    <source>
        <dbReference type="EMBL" id="CAF4745894.1"/>
    </source>
</evidence>
<dbReference type="PANTHER" id="PTHR37984:SF7">
    <property type="entry name" value="INTEGRASE CATALYTIC DOMAIN-CONTAINING PROTEIN"/>
    <property type="match status" value="1"/>
</dbReference>
<protein>
    <recommendedName>
        <fullName evidence="3">Reverse transcriptase</fullName>
    </recommendedName>
</protein>
<dbReference type="PANTHER" id="PTHR37984">
    <property type="entry name" value="PROTEIN CBG26694"/>
    <property type="match status" value="1"/>
</dbReference>